<evidence type="ECO:0000256" key="2">
    <source>
        <dbReference type="ARBA" id="ARBA00022552"/>
    </source>
</evidence>
<dbReference type="Gene3D" id="3.40.50.150">
    <property type="entry name" value="Vaccinia Virus protein VP39"/>
    <property type="match status" value="1"/>
</dbReference>
<proteinExistence type="predicted"/>
<feature type="domain" description="Methyltransferase small" evidence="6">
    <location>
        <begin position="139"/>
        <end position="302"/>
    </location>
</feature>
<dbReference type="KEGG" id="cak:Caul_2703"/>
<evidence type="ECO:0000259" key="6">
    <source>
        <dbReference type="Pfam" id="PF05175"/>
    </source>
</evidence>
<dbReference type="GO" id="GO:0003676">
    <property type="term" value="F:nucleic acid binding"/>
    <property type="evidence" value="ECO:0007669"/>
    <property type="project" value="InterPro"/>
</dbReference>
<evidence type="ECO:0000256" key="4">
    <source>
        <dbReference type="ARBA" id="ARBA00022679"/>
    </source>
</evidence>
<keyword evidence="1" id="KW-0963">Cytoplasm</keyword>
<evidence type="ECO:0000313" key="7">
    <source>
        <dbReference type="EMBL" id="ABZ71830.1"/>
    </source>
</evidence>
<accession>B0SY83</accession>
<evidence type="ECO:0000256" key="3">
    <source>
        <dbReference type="ARBA" id="ARBA00022603"/>
    </source>
</evidence>
<keyword evidence="4 7" id="KW-0808">Transferase</keyword>
<dbReference type="PANTHER" id="PTHR47816:SF4">
    <property type="entry name" value="RIBOSOMAL RNA SMALL SUBUNIT METHYLTRANSFERASE C"/>
    <property type="match status" value="1"/>
</dbReference>
<keyword evidence="3 7" id="KW-0489">Methyltransferase</keyword>
<keyword evidence="2" id="KW-0698">rRNA processing</keyword>
<sequence length="305" mass="32251">MPTTARAAVYGFPLLDVVDVPAGAVQVSPMVAGSTDLADLADGSLDEIVVQAPAGVAERRYVLAQALRALKVEGRLTALAPKDRGGLRMNKELTAFGCSIGESAKRHQRICVTLKPATVTGLDAAIAEGAPRRLDGDGLWTQPGVFSWDRLDPGSALLLKVLSPMSGAGVDLGCGIGVLAHAILISPKVTKLTLVDLDRRAVEAAKRNVNDPRVEVLWADARRGADLLSGLDFVVTNPPFHEAGGEDKGLGQAFIKSAAAMLRKGGVLWIVANRHLPYEAVLNEHFKTVRPVADAGGFKVYEARK</sequence>
<dbReference type="eggNOG" id="COG2813">
    <property type="taxonomic scope" value="Bacteria"/>
</dbReference>
<evidence type="ECO:0000256" key="5">
    <source>
        <dbReference type="ARBA" id="ARBA00022691"/>
    </source>
</evidence>
<organism evidence="7">
    <name type="scientific">Caulobacter sp. (strain K31)</name>
    <dbReference type="NCBI Taxonomy" id="366602"/>
    <lineage>
        <taxon>Bacteria</taxon>
        <taxon>Pseudomonadati</taxon>
        <taxon>Pseudomonadota</taxon>
        <taxon>Alphaproteobacteria</taxon>
        <taxon>Caulobacterales</taxon>
        <taxon>Caulobacteraceae</taxon>
        <taxon>Caulobacter</taxon>
    </lineage>
</organism>
<dbReference type="Pfam" id="PF05175">
    <property type="entry name" value="MTS"/>
    <property type="match status" value="1"/>
</dbReference>
<dbReference type="GO" id="GO:0008757">
    <property type="term" value="F:S-adenosylmethionine-dependent methyltransferase activity"/>
    <property type="evidence" value="ECO:0007669"/>
    <property type="project" value="InterPro"/>
</dbReference>
<dbReference type="InterPro" id="IPR046977">
    <property type="entry name" value="RsmC/RlmG"/>
</dbReference>
<dbReference type="InterPro" id="IPR007848">
    <property type="entry name" value="Small_mtfrase_dom"/>
</dbReference>
<dbReference type="EMBL" id="CP000927">
    <property type="protein sequence ID" value="ABZ71830.1"/>
    <property type="molecule type" value="Genomic_DNA"/>
</dbReference>
<name>B0SY83_CAUSK</name>
<dbReference type="GO" id="GO:0006364">
    <property type="term" value="P:rRNA processing"/>
    <property type="evidence" value="ECO:0007669"/>
    <property type="project" value="UniProtKB-KW"/>
</dbReference>
<evidence type="ECO:0000256" key="1">
    <source>
        <dbReference type="ARBA" id="ARBA00022490"/>
    </source>
</evidence>
<dbReference type="CDD" id="cd02440">
    <property type="entry name" value="AdoMet_MTases"/>
    <property type="match status" value="1"/>
</dbReference>
<dbReference type="HOGENOM" id="CLU_049581_1_0_5"/>
<dbReference type="STRING" id="366602.Caul_2703"/>
<dbReference type="GO" id="GO:0008170">
    <property type="term" value="F:N-methyltransferase activity"/>
    <property type="evidence" value="ECO:0007669"/>
    <property type="project" value="UniProtKB-ARBA"/>
</dbReference>
<dbReference type="AlphaFoldDB" id="B0SY83"/>
<dbReference type="SUPFAM" id="SSF53335">
    <property type="entry name" value="S-adenosyl-L-methionine-dependent methyltransferases"/>
    <property type="match status" value="1"/>
</dbReference>
<dbReference type="PANTHER" id="PTHR47816">
    <property type="entry name" value="RIBOSOMAL RNA SMALL SUBUNIT METHYLTRANSFERASE C"/>
    <property type="match status" value="1"/>
</dbReference>
<dbReference type="InterPro" id="IPR029063">
    <property type="entry name" value="SAM-dependent_MTases_sf"/>
</dbReference>
<dbReference type="GO" id="GO:0032259">
    <property type="term" value="P:methylation"/>
    <property type="evidence" value="ECO:0007669"/>
    <property type="project" value="UniProtKB-KW"/>
</dbReference>
<gene>
    <name evidence="7" type="ordered locus">Caul_2703</name>
</gene>
<reference evidence="7" key="1">
    <citation type="submission" date="2008-01" db="EMBL/GenBank/DDBJ databases">
        <title>Complete sequence of chromosome of Caulobacter sp. K31.</title>
        <authorList>
            <consortium name="US DOE Joint Genome Institute"/>
            <person name="Copeland A."/>
            <person name="Lucas S."/>
            <person name="Lapidus A."/>
            <person name="Barry K."/>
            <person name="Glavina del Rio T."/>
            <person name="Dalin E."/>
            <person name="Tice H."/>
            <person name="Pitluck S."/>
            <person name="Bruce D."/>
            <person name="Goodwin L."/>
            <person name="Thompson L.S."/>
            <person name="Brettin T."/>
            <person name="Detter J.C."/>
            <person name="Han C."/>
            <person name="Schmutz J."/>
            <person name="Larimer F."/>
            <person name="Land M."/>
            <person name="Hauser L."/>
            <person name="Kyrpides N."/>
            <person name="Kim E."/>
            <person name="Stephens C."/>
            <person name="Richardson P."/>
        </authorList>
    </citation>
    <scope>NUCLEOTIDE SEQUENCE [LARGE SCALE GENOMIC DNA]</scope>
    <source>
        <strain evidence="7">K31</strain>
    </source>
</reference>
<dbReference type="OrthoDB" id="9816072at2"/>
<dbReference type="InterPro" id="IPR002052">
    <property type="entry name" value="DNA_methylase_N6_adenine_CS"/>
</dbReference>
<keyword evidence="5" id="KW-0949">S-adenosyl-L-methionine</keyword>
<protein>
    <submittedName>
        <fullName evidence="7">Methyltransferase small</fullName>
    </submittedName>
</protein>
<dbReference type="PROSITE" id="PS00092">
    <property type="entry name" value="N6_MTASE"/>
    <property type="match status" value="1"/>
</dbReference>